<dbReference type="KEGG" id="aplc:110987342"/>
<evidence type="ECO:0000256" key="5">
    <source>
        <dbReference type="ARBA" id="ARBA00023040"/>
    </source>
</evidence>
<keyword evidence="6 11" id="KW-0472">Membrane</keyword>
<feature type="transmembrane region" description="Helical" evidence="11">
    <location>
        <begin position="181"/>
        <end position="202"/>
    </location>
</feature>
<dbReference type="PANTHER" id="PTHR24230:SF0">
    <property type="entry name" value="G-PROTEIN COUPLED RECEPTORS FAMILY 1 PROFILE DOMAIN-CONTAINING PROTEIN"/>
    <property type="match status" value="1"/>
</dbReference>
<keyword evidence="2" id="KW-1003">Cell membrane</keyword>
<dbReference type="OrthoDB" id="6076970at2759"/>
<dbReference type="AlphaFoldDB" id="A0A8B7ZJI6"/>
<sequence length="424" mass="47563">MNATNGSTVTWPFIEKLEVSRWAEFTLWLTTFCLGVPGNVMILGVCSSRRIRTTTYVLVAALATADVMICLLKLADAINIASVSQYLEYDAESVVYFLSTGFLYTTALLIMAIAVDRFDAVCRSRHRVMTLRRAKVTAGACFIAGFVGIIPEAVNKIQEGLELHHADIDIFTRAFFKLLPITLYITSLITVTILYSAVFVFIRKHQVIVEPEPNSSTQQIATGTSFKQGQHSVVTSLAYTSEVSQSNSARPSCSEESKSDICNAWAYPSQQSFVGRRSKAPLNTKKQLRIIGTRVSLQNPTESIKEDVGPHHPSAQPSLGRPRRPSLAQSRITKMLFITTFFLFVLWLPNLCIKIYALQGNLYVDFLKSSHYANAIAALIVLRDIMYLNSVVNVFVYGMCNKRFRKDCKEVIRKLRQRINLARF</sequence>
<dbReference type="GeneID" id="110987342"/>
<dbReference type="SMART" id="SM01381">
    <property type="entry name" value="7TM_GPCR_Srsx"/>
    <property type="match status" value="1"/>
</dbReference>
<evidence type="ECO:0000259" key="12">
    <source>
        <dbReference type="PROSITE" id="PS50262"/>
    </source>
</evidence>
<dbReference type="GO" id="GO:0007218">
    <property type="term" value="P:neuropeptide signaling pathway"/>
    <property type="evidence" value="ECO:0007669"/>
    <property type="project" value="TreeGrafter"/>
</dbReference>
<keyword evidence="7 9" id="KW-0675">Receptor</keyword>
<feature type="domain" description="G-protein coupled receptors family 1 profile" evidence="12">
    <location>
        <begin position="38"/>
        <end position="397"/>
    </location>
</feature>
<comment type="similarity">
    <text evidence="9">Belongs to the G-protein coupled receptor 1 family.</text>
</comment>
<evidence type="ECO:0000256" key="1">
    <source>
        <dbReference type="ARBA" id="ARBA00004651"/>
    </source>
</evidence>
<keyword evidence="5 9" id="KW-0297">G-protein coupled receptor</keyword>
<accession>A0A8B7ZJI6</accession>
<dbReference type="PROSITE" id="PS00237">
    <property type="entry name" value="G_PROTEIN_RECEP_F1_1"/>
    <property type="match status" value="1"/>
</dbReference>
<feature type="region of interest" description="Disordered" evidence="10">
    <location>
        <begin position="301"/>
        <end position="324"/>
    </location>
</feature>
<evidence type="ECO:0000256" key="10">
    <source>
        <dbReference type="SAM" id="MobiDB-lite"/>
    </source>
</evidence>
<evidence type="ECO:0000256" key="3">
    <source>
        <dbReference type="ARBA" id="ARBA00022692"/>
    </source>
</evidence>
<proteinExistence type="inferred from homology"/>
<evidence type="ECO:0000256" key="2">
    <source>
        <dbReference type="ARBA" id="ARBA00022475"/>
    </source>
</evidence>
<evidence type="ECO:0000256" key="4">
    <source>
        <dbReference type="ARBA" id="ARBA00022989"/>
    </source>
</evidence>
<dbReference type="Gene3D" id="1.20.1070.10">
    <property type="entry name" value="Rhodopsin 7-helix transmembrane proteins"/>
    <property type="match status" value="1"/>
</dbReference>
<feature type="transmembrane region" description="Helical" evidence="11">
    <location>
        <begin position="56"/>
        <end position="75"/>
    </location>
</feature>
<feature type="transmembrane region" description="Helical" evidence="11">
    <location>
        <begin position="95"/>
        <end position="115"/>
    </location>
</feature>
<evidence type="ECO:0000256" key="6">
    <source>
        <dbReference type="ARBA" id="ARBA00023136"/>
    </source>
</evidence>
<feature type="transmembrane region" description="Helical" evidence="11">
    <location>
        <begin position="335"/>
        <end position="356"/>
    </location>
</feature>
<dbReference type="InterPro" id="IPR017452">
    <property type="entry name" value="GPCR_Rhodpsn_7TM"/>
</dbReference>
<dbReference type="InterPro" id="IPR000276">
    <property type="entry name" value="GPCR_Rhodpsn"/>
</dbReference>
<dbReference type="SUPFAM" id="SSF81321">
    <property type="entry name" value="Family A G protein-coupled receptor-like"/>
    <property type="match status" value="1"/>
</dbReference>
<evidence type="ECO:0000313" key="13">
    <source>
        <dbReference type="Proteomes" id="UP000694845"/>
    </source>
</evidence>
<feature type="transmembrane region" description="Helical" evidence="11">
    <location>
        <begin position="136"/>
        <end position="154"/>
    </location>
</feature>
<dbReference type="CDD" id="cd00637">
    <property type="entry name" value="7tm_classA_rhodopsin-like"/>
    <property type="match status" value="1"/>
</dbReference>
<reference evidence="14" key="1">
    <citation type="submission" date="2025-08" db="UniProtKB">
        <authorList>
            <consortium name="RefSeq"/>
        </authorList>
    </citation>
    <scope>IDENTIFICATION</scope>
</reference>
<dbReference type="OMA" id="WAEFTLW"/>
<dbReference type="Proteomes" id="UP000694845">
    <property type="component" value="Unplaced"/>
</dbReference>
<dbReference type="Pfam" id="PF00001">
    <property type="entry name" value="7tm_1"/>
    <property type="match status" value="1"/>
</dbReference>
<feature type="transmembrane region" description="Helical" evidence="11">
    <location>
        <begin position="376"/>
        <end position="396"/>
    </location>
</feature>
<feature type="transmembrane region" description="Helical" evidence="11">
    <location>
        <begin position="25"/>
        <end position="44"/>
    </location>
</feature>
<keyword evidence="8 9" id="KW-0807">Transducer</keyword>
<keyword evidence="13" id="KW-1185">Reference proteome</keyword>
<dbReference type="GO" id="GO:0005886">
    <property type="term" value="C:plasma membrane"/>
    <property type="evidence" value="ECO:0007669"/>
    <property type="project" value="UniProtKB-SubCell"/>
</dbReference>
<keyword evidence="4 11" id="KW-1133">Transmembrane helix</keyword>
<evidence type="ECO:0000313" key="14">
    <source>
        <dbReference type="RefSeq" id="XP_022105694.1"/>
    </source>
</evidence>
<evidence type="ECO:0000256" key="9">
    <source>
        <dbReference type="RuleBase" id="RU000688"/>
    </source>
</evidence>
<dbReference type="GO" id="GO:0008528">
    <property type="term" value="F:G protein-coupled peptide receptor activity"/>
    <property type="evidence" value="ECO:0007669"/>
    <property type="project" value="TreeGrafter"/>
</dbReference>
<evidence type="ECO:0000256" key="8">
    <source>
        <dbReference type="ARBA" id="ARBA00023224"/>
    </source>
</evidence>
<comment type="subcellular location">
    <subcellularLocation>
        <location evidence="1">Cell membrane</location>
        <topology evidence="1">Multi-pass membrane protein</topology>
    </subcellularLocation>
</comment>
<name>A0A8B7ZJI6_ACAPL</name>
<protein>
    <submittedName>
        <fullName evidence="14">Uncharacterized protein LOC110987342</fullName>
    </submittedName>
</protein>
<dbReference type="RefSeq" id="XP_022105694.1">
    <property type="nucleotide sequence ID" value="XM_022250002.1"/>
</dbReference>
<organism evidence="13 14">
    <name type="scientific">Acanthaster planci</name>
    <name type="common">Crown-of-thorns starfish</name>
    <dbReference type="NCBI Taxonomy" id="133434"/>
    <lineage>
        <taxon>Eukaryota</taxon>
        <taxon>Metazoa</taxon>
        <taxon>Echinodermata</taxon>
        <taxon>Eleutherozoa</taxon>
        <taxon>Asterozoa</taxon>
        <taxon>Asteroidea</taxon>
        <taxon>Valvatacea</taxon>
        <taxon>Valvatida</taxon>
        <taxon>Acanthasteridae</taxon>
        <taxon>Acanthaster</taxon>
    </lineage>
</organism>
<dbReference type="PANTHER" id="PTHR24230">
    <property type="entry name" value="G-PROTEIN COUPLED RECEPTOR"/>
    <property type="match status" value="1"/>
</dbReference>
<dbReference type="PROSITE" id="PS50262">
    <property type="entry name" value="G_PROTEIN_RECEP_F1_2"/>
    <property type="match status" value="1"/>
</dbReference>
<dbReference type="PRINTS" id="PR00237">
    <property type="entry name" value="GPCRRHODOPSN"/>
</dbReference>
<evidence type="ECO:0000256" key="7">
    <source>
        <dbReference type="ARBA" id="ARBA00023170"/>
    </source>
</evidence>
<keyword evidence="3 9" id="KW-0812">Transmembrane</keyword>
<gene>
    <name evidence="14" type="primary">LOC110987342</name>
</gene>
<evidence type="ECO:0000256" key="11">
    <source>
        <dbReference type="SAM" id="Phobius"/>
    </source>
</evidence>